<sequence>LFRDGMDRTHIVALTKNILHFTGTLATHISIPDVNPYLLYGKEIYSLVPNPSYKEFTLASCGHIFHQKYLKKYLGLQDKPTTSTASDIATKQVDSENLTPVGEDADTIYMNELGLLGGEDLLSKMAKVAKETSDQATSPIEVVSTIPGNSKKLDDSTSKVTSGQIQLPT</sequence>
<feature type="region of interest" description="Disordered" evidence="1">
    <location>
        <begin position="145"/>
        <end position="169"/>
    </location>
</feature>
<name>A0ABN7XGS8_GIGMA</name>
<dbReference type="Proteomes" id="UP000789901">
    <property type="component" value="Unassembled WGS sequence"/>
</dbReference>
<evidence type="ECO:0000313" key="3">
    <source>
        <dbReference type="Proteomes" id="UP000789901"/>
    </source>
</evidence>
<accession>A0ABN7XGS8</accession>
<evidence type="ECO:0000256" key="1">
    <source>
        <dbReference type="SAM" id="MobiDB-lite"/>
    </source>
</evidence>
<reference evidence="2 3" key="1">
    <citation type="submission" date="2021-06" db="EMBL/GenBank/DDBJ databases">
        <authorList>
            <person name="Kallberg Y."/>
            <person name="Tangrot J."/>
            <person name="Rosling A."/>
        </authorList>
    </citation>
    <scope>NUCLEOTIDE SEQUENCE [LARGE SCALE GENOMIC DNA]</scope>
    <source>
        <strain evidence="2 3">120-4 pot B 10/14</strain>
    </source>
</reference>
<keyword evidence="3" id="KW-1185">Reference proteome</keyword>
<comment type="caution">
    <text evidence="2">The sequence shown here is derived from an EMBL/GenBank/DDBJ whole genome shotgun (WGS) entry which is preliminary data.</text>
</comment>
<feature type="non-terminal residue" evidence="2">
    <location>
        <position position="169"/>
    </location>
</feature>
<organism evidence="2 3">
    <name type="scientific">Gigaspora margarita</name>
    <dbReference type="NCBI Taxonomy" id="4874"/>
    <lineage>
        <taxon>Eukaryota</taxon>
        <taxon>Fungi</taxon>
        <taxon>Fungi incertae sedis</taxon>
        <taxon>Mucoromycota</taxon>
        <taxon>Glomeromycotina</taxon>
        <taxon>Glomeromycetes</taxon>
        <taxon>Diversisporales</taxon>
        <taxon>Gigasporaceae</taxon>
        <taxon>Gigaspora</taxon>
    </lineage>
</organism>
<evidence type="ECO:0000313" key="2">
    <source>
        <dbReference type="EMBL" id="CAG8854046.1"/>
    </source>
</evidence>
<dbReference type="EMBL" id="CAJVQB010132576">
    <property type="protein sequence ID" value="CAG8854046.1"/>
    <property type="molecule type" value="Genomic_DNA"/>
</dbReference>
<feature type="compositionally biased region" description="Polar residues" evidence="1">
    <location>
        <begin position="158"/>
        <end position="169"/>
    </location>
</feature>
<feature type="non-terminal residue" evidence="2">
    <location>
        <position position="1"/>
    </location>
</feature>
<protein>
    <submittedName>
        <fullName evidence="2">13305_t:CDS:1</fullName>
    </submittedName>
</protein>
<gene>
    <name evidence="2" type="ORF">GMARGA_LOCUS42867</name>
</gene>
<proteinExistence type="predicted"/>